<evidence type="ECO:0000313" key="10">
    <source>
        <dbReference type="EMBL" id="EPC02617.1"/>
    </source>
</evidence>
<comment type="similarity">
    <text evidence="2">Belongs to the outer membrane factor (OMF) (TC 1.B.17) family.</text>
</comment>
<dbReference type="Gene3D" id="1.20.1600.10">
    <property type="entry name" value="Outer membrane efflux proteins (OEP)"/>
    <property type="match status" value="1"/>
</dbReference>
<dbReference type="GO" id="GO:0015562">
    <property type="term" value="F:efflux transmembrane transporter activity"/>
    <property type="evidence" value="ECO:0007669"/>
    <property type="project" value="InterPro"/>
</dbReference>
<name>S2KKC7_LITA3</name>
<keyword evidence="5" id="KW-0812">Transmembrane</keyword>
<dbReference type="GO" id="GO:0015288">
    <property type="term" value="F:porin activity"/>
    <property type="evidence" value="ECO:0007669"/>
    <property type="project" value="TreeGrafter"/>
</dbReference>
<keyword evidence="6" id="KW-0472">Membrane</keyword>
<reference evidence="10 11" key="1">
    <citation type="journal article" date="2013" name="Genome Announc.">
        <title>Draft genome sequence of the moderately halophilic gammaproteobacterium Halomonas anticariensis FP35.</title>
        <authorList>
            <person name="Tahrioui A."/>
            <person name="Quesada E."/>
            <person name="Llamas I."/>
        </authorList>
    </citation>
    <scope>NUCLEOTIDE SEQUENCE [LARGE SCALE GENOMIC DNA]</scope>
    <source>
        <strain evidence="11">DSM 16096 / CECT 5854 / LMG 22089 / FP35</strain>
    </source>
</reference>
<dbReference type="PATRIC" id="fig|1121939.11.peg.2046"/>
<dbReference type="Proteomes" id="UP000014463">
    <property type="component" value="Unassembled WGS sequence"/>
</dbReference>
<evidence type="ECO:0000256" key="5">
    <source>
        <dbReference type="ARBA" id="ARBA00022692"/>
    </source>
</evidence>
<evidence type="ECO:0000256" key="7">
    <source>
        <dbReference type="ARBA" id="ARBA00023237"/>
    </source>
</evidence>
<organism evidence="10 11">
    <name type="scientific">Litchfieldella anticariensis (strain DSM 16096 / CECT 5854 / CIP 108499 / LMG 22089 / FP35)</name>
    <name type="common">Halomonas anticariensis</name>
    <dbReference type="NCBI Taxonomy" id="1121939"/>
    <lineage>
        <taxon>Bacteria</taxon>
        <taxon>Pseudomonadati</taxon>
        <taxon>Pseudomonadota</taxon>
        <taxon>Gammaproteobacteria</taxon>
        <taxon>Oceanospirillales</taxon>
        <taxon>Halomonadaceae</taxon>
        <taxon>Litchfieldella</taxon>
    </lineage>
</organism>
<feature type="chain" id="PRO_5004498571" description="Type I secretion protein TolC" evidence="9">
    <location>
        <begin position="38"/>
        <end position="500"/>
    </location>
</feature>
<keyword evidence="7" id="KW-0998">Cell outer membrane</keyword>
<evidence type="ECO:0000256" key="1">
    <source>
        <dbReference type="ARBA" id="ARBA00004442"/>
    </source>
</evidence>
<dbReference type="GO" id="GO:1990281">
    <property type="term" value="C:efflux pump complex"/>
    <property type="evidence" value="ECO:0007669"/>
    <property type="project" value="TreeGrafter"/>
</dbReference>
<evidence type="ECO:0000256" key="4">
    <source>
        <dbReference type="ARBA" id="ARBA00022452"/>
    </source>
</evidence>
<dbReference type="GO" id="GO:0009279">
    <property type="term" value="C:cell outer membrane"/>
    <property type="evidence" value="ECO:0007669"/>
    <property type="project" value="UniProtKB-SubCell"/>
</dbReference>
<feature type="region of interest" description="Disordered" evidence="8">
    <location>
        <begin position="86"/>
        <end position="105"/>
    </location>
</feature>
<comment type="caution">
    <text evidence="10">The sequence shown here is derived from an EMBL/GenBank/DDBJ whole genome shotgun (WGS) entry which is preliminary data.</text>
</comment>
<dbReference type="eggNOG" id="COG1538">
    <property type="taxonomic scope" value="Bacteria"/>
</dbReference>
<dbReference type="EMBL" id="ASTJ01000024">
    <property type="protein sequence ID" value="EPC02617.1"/>
    <property type="molecule type" value="Genomic_DNA"/>
</dbReference>
<dbReference type="InterPro" id="IPR003423">
    <property type="entry name" value="OMP_efflux"/>
</dbReference>
<dbReference type="InterPro" id="IPR051906">
    <property type="entry name" value="TolC-like"/>
</dbReference>
<evidence type="ECO:0008006" key="12">
    <source>
        <dbReference type="Google" id="ProtNLM"/>
    </source>
</evidence>
<keyword evidence="11" id="KW-1185">Reference proteome</keyword>
<evidence type="ECO:0000313" key="11">
    <source>
        <dbReference type="Proteomes" id="UP000014463"/>
    </source>
</evidence>
<evidence type="ECO:0000256" key="2">
    <source>
        <dbReference type="ARBA" id="ARBA00007613"/>
    </source>
</evidence>
<dbReference type="RefSeq" id="WP_016416553.1">
    <property type="nucleotide sequence ID" value="NZ_AUAB01000002.1"/>
</dbReference>
<sequence>MSYKHDSFSNGRARTLARRRAVLPLLMTMLLAGQAQAADLLTITRDALENDADLAAARARLSSTQAGRDVVRGSLLPQISASAQAAHNRTYDSQSSSSSLEGLGGSAPGGLEGLSSLFEEDDVYNSASIGLEATQSLYDAVSSREVTQAEREIDQEAFSLAASEQQLLSDVANAYFEILRANDILAAREAQERAIERQLEQVREQFEVGLVAITDVEEAVASFDQARADRIAAQSDLQVSFEALERLTGQRYDSIESLSEDMPVEVPAPVERDAWVELALANSPVLKGAQAGVEVSRSAVEVARAARLPVLEAFASYDYGDSDSETLSGYDSSSQVGVRASMPLYTGGTTSSQIRQNTYDLEASQYDAEAQRRDTIQQVRSLFTRVQNDVATVEARRQAVVSTRSALEATRSGYEVGTRNIVDVLNAEQNFYDAVSALAEARYDFVLDRLALRQQAGTLDAEVIRVLNTQLKADEQVFLELNGAGDAYGDAMDIGEPPSR</sequence>
<evidence type="ECO:0000256" key="8">
    <source>
        <dbReference type="SAM" id="MobiDB-lite"/>
    </source>
</evidence>
<comment type="subcellular location">
    <subcellularLocation>
        <location evidence="1">Cell outer membrane</location>
    </subcellularLocation>
</comment>
<accession>S2KKC7</accession>
<protein>
    <recommendedName>
        <fullName evidence="12">Type I secretion protein TolC</fullName>
    </recommendedName>
</protein>
<dbReference type="PANTHER" id="PTHR30026">
    <property type="entry name" value="OUTER MEMBRANE PROTEIN TOLC"/>
    <property type="match status" value="1"/>
</dbReference>
<keyword evidence="3" id="KW-0813">Transport</keyword>
<gene>
    <name evidence="10" type="ORF">L861_09750</name>
</gene>
<dbReference type="NCBIfam" id="TIGR01844">
    <property type="entry name" value="type_I_sec_TolC"/>
    <property type="match status" value="1"/>
</dbReference>
<evidence type="ECO:0000256" key="3">
    <source>
        <dbReference type="ARBA" id="ARBA00022448"/>
    </source>
</evidence>
<evidence type="ECO:0000256" key="9">
    <source>
        <dbReference type="SAM" id="SignalP"/>
    </source>
</evidence>
<dbReference type="InterPro" id="IPR010130">
    <property type="entry name" value="T1SS_OMP_TolC"/>
</dbReference>
<dbReference type="OrthoDB" id="9813458at2"/>
<feature type="signal peptide" evidence="9">
    <location>
        <begin position="1"/>
        <end position="37"/>
    </location>
</feature>
<dbReference type="STRING" id="1121939.L861_09750"/>
<proteinExistence type="inferred from homology"/>
<keyword evidence="4" id="KW-1134">Transmembrane beta strand</keyword>
<dbReference type="AlphaFoldDB" id="S2KKC7"/>
<dbReference type="PANTHER" id="PTHR30026:SF20">
    <property type="entry name" value="OUTER MEMBRANE PROTEIN TOLC"/>
    <property type="match status" value="1"/>
</dbReference>
<keyword evidence="9" id="KW-0732">Signal</keyword>
<dbReference type="Pfam" id="PF02321">
    <property type="entry name" value="OEP"/>
    <property type="match status" value="2"/>
</dbReference>
<dbReference type="SUPFAM" id="SSF56954">
    <property type="entry name" value="Outer membrane efflux proteins (OEP)"/>
    <property type="match status" value="1"/>
</dbReference>
<evidence type="ECO:0000256" key="6">
    <source>
        <dbReference type="ARBA" id="ARBA00023136"/>
    </source>
</evidence>